<keyword evidence="2" id="KW-1185">Reference proteome</keyword>
<accession>A0A0M3HK00</accession>
<dbReference type="WBParaSite" id="ALUE_0000184501-mRNA-1">
    <property type="protein sequence ID" value="ALUE_0000184501-mRNA-1"/>
    <property type="gene ID" value="ALUE_0000184501"/>
</dbReference>
<name>A0A0M3HK00_ASCLU</name>
<protein>
    <submittedName>
        <fullName evidence="3">Uncharacterized protein</fullName>
    </submittedName>
</protein>
<sequence>MIEQQKEYEREHELDEQHNRTEGVDGPMSASMISTAKEVSSGKATGDVILDASRFVAIFKQKLKFLCEQPFIFDLYI</sequence>
<evidence type="ECO:0000313" key="3">
    <source>
        <dbReference type="WBParaSite" id="ALUE_0000184501-mRNA-1"/>
    </source>
</evidence>
<organism evidence="2 3">
    <name type="scientific">Ascaris lumbricoides</name>
    <name type="common">Giant roundworm</name>
    <dbReference type="NCBI Taxonomy" id="6252"/>
    <lineage>
        <taxon>Eukaryota</taxon>
        <taxon>Metazoa</taxon>
        <taxon>Ecdysozoa</taxon>
        <taxon>Nematoda</taxon>
        <taxon>Chromadorea</taxon>
        <taxon>Rhabditida</taxon>
        <taxon>Spirurina</taxon>
        <taxon>Ascaridomorpha</taxon>
        <taxon>Ascaridoidea</taxon>
        <taxon>Ascarididae</taxon>
        <taxon>Ascaris</taxon>
    </lineage>
</organism>
<dbReference type="AlphaFoldDB" id="A0A0M3HK00"/>
<feature type="compositionally biased region" description="Basic and acidic residues" evidence="1">
    <location>
        <begin position="1"/>
        <end position="23"/>
    </location>
</feature>
<proteinExistence type="predicted"/>
<reference evidence="3" key="1">
    <citation type="submission" date="2017-02" db="UniProtKB">
        <authorList>
            <consortium name="WormBaseParasite"/>
        </authorList>
    </citation>
    <scope>IDENTIFICATION</scope>
</reference>
<dbReference type="Proteomes" id="UP000036681">
    <property type="component" value="Unplaced"/>
</dbReference>
<evidence type="ECO:0000313" key="2">
    <source>
        <dbReference type="Proteomes" id="UP000036681"/>
    </source>
</evidence>
<evidence type="ECO:0000256" key="1">
    <source>
        <dbReference type="SAM" id="MobiDB-lite"/>
    </source>
</evidence>
<feature type="region of interest" description="Disordered" evidence="1">
    <location>
        <begin position="1"/>
        <end position="28"/>
    </location>
</feature>